<organism evidence="5 6">
    <name type="scientific">Thiomicrorhabdus immobilis</name>
    <dbReference type="NCBI Taxonomy" id="2791037"/>
    <lineage>
        <taxon>Bacteria</taxon>
        <taxon>Pseudomonadati</taxon>
        <taxon>Pseudomonadota</taxon>
        <taxon>Gammaproteobacteria</taxon>
        <taxon>Thiotrichales</taxon>
        <taxon>Piscirickettsiaceae</taxon>
        <taxon>Thiomicrorhabdus</taxon>
    </lineage>
</organism>
<accession>A0ABM7MCZ1</accession>
<dbReference type="EMBL" id="AP024202">
    <property type="protein sequence ID" value="BCN93273.1"/>
    <property type="molecule type" value="Genomic_DNA"/>
</dbReference>
<evidence type="ECO:0000256" key="3">
    <source>
        <dbReference type="ARBA" id="ARBA00023315"/>
    </source>
</evidence>
<dbReference type="Pfam" id="PF03588">
    <property type="entry name" value="Leu_Phe_trans"/>
    <property type="match status" value="1"/>
</dbReference>
<dbReference type="SUPFAM" id="SSF55729">
    <property type="entry name" value="Acyl-CoA N-acyltransferases (Nat)"/>
    <property type="match status" value="1"/>
</dbReference>
<dbReference type="InterPro" id="IPR016181">
    <property type="entry name" value="Acyl_CoA_acyltransferase"/>
</dbReference>
<reference evidence="5" key="1">
    <citation type="journal article" date="2022" name="Arch. Microbiol.">
        <title>Thiomicrorhabdus immobilis sp. nov., a mesophilic sulfur-oxidizing bacterium isolated from sediment of a brackish lake in northern Japan.</title>
        <authorList>
            <person name="Kojima H."/>
            <person name="Mochizuki J."/>
            <person name="Kanda M."/>
            <person name="Watanabe T."/>
            <person name="Fukui M."/>
        </authorList>
    </citation>
    <scope>NUCLEOTIDE SEQUENCE</scope>
    <source>
        <strain evidence="5">Am19</strain>
    </source>
</reference>
<evidence type="ECO:0000256" key="1">
    <source>
        <dbReference type="ARBA" id="ARBA00022490"/>
    </source>
</evidence>
<dbReference type="PANTHER" id="PTHR30098">
    <property type="entry name" value="LEUCYL/PHENYLALANYL-TRNA--PROTEIN TRANSFERASE"/>
    <property type="match status" value="1"/>
</dbReference>
<dbReference type="EC" id="2.3.2.6" evidence="4"/>
<dbReference type="Gene3D" id="3.40.630.70">
    <property type="entry name" value="Leucyl/phenylalanyl-tRNA-protein transferase, C-terminal domain"/>
    <property type="match status" value="1"/>
</dbReference>
<name>A0ABM7MCZ1_9GAMM</name>
<dbReference type="InterPro" id="IPR042203">
    <property type="entry name" value="Leu/Phe-tRNA_Trfase_C"/>
</dbReference>
<keyword evidence="2 4" id="KW-0808">Transferase</keyword>
<evidence type="ECO:0000256" key="4">
    <source>
        <dbReference type="HAMAP-Rule" id="MF_00688"/>
    </source>
</evidence>
<dbReference type="NCBIfam" id="TIGR00667">
    <property type="entry name" value="aat"/>
    <property type="match status" value="1"/>
</dbReference>
<evidence type="ECO:0000313" key="5">
    <source>
        <dbReference type="EMBL" id="BCN93273.1"/>
    </source>
</evidence>
<comment type="subcellular location">
    <subcellularLocation>
        <location evidence="4">Cytoplasm</location>
    </subcellularLocation>
</comment>
<proteinExistence type="inferred from homology"/>
<evidence type="ECO:0000313" key="6">
    <source>
        <dbReference type="Proteomes" id="UP001054820"/>
    </source>
</evidence>
<comment type="catalytic activity">
    <reaction evidence="4">
        <text>N-terminal L-arginyl-[protein] + L-leucyl-tRNA(Leu) = N-terminal L-leucyl-L-arginyl-[protein] + tRNA(Leu) + H(+)</text>
        <dbReference type="Rhea" id="RHEA:50416"/>
        <dbReference type="Rhea" id="RHEA-COMP:9613"/>
        <dbReference type="Rhea" id="RHEA-COMP:9622"/>
        <dbReference type="Rhea" id="RHEA-COMP:12672"/>
        <dbReference type="Rhea" id="RHEA-COMP:12673"/>
        <dbReference type="ChEBI" id="CHEBI:15378"/>
        <dbReference type="ChEBI" id="CHEBI:64719"/>
        <dbReference type="ChEBI" id="CHEBI:78442"/>
        <dbReference type="ChEBI" id="CHEBI:78494"/>
        <dbReference type="ChEBI" id="CHEBI:133044"/>
        <dbReference type="EC" id="2.3.2.6"/>
    </reaction>
</comment>
<gene>
    <name evidence="4 5" type="primary">aat</name>
    <name evidence="5" type="ORF">THMIRHAM_10580</name>
</gene>
<keyword evidence="1 4" id="KW-0963">Cytoplasm</keyword>
<comment type="catalytic activity">
    <reaction evidence="4">
        <text>L-phenylalanyl-tRNA(Phe) + an N-terminal L-alpha-aminoacyl-[protein] = an N-terminal L-phenylalanyl-L-alpha-aminoacyl-[protein] + tRNA(Phe)</text>
        <dbReference type="Rhea" id="RHEA:43632"/>
        <dbReference type="Rhea" id="RHEA-COMP:9668"/>
        <dbReference type="Rhea" id="RHEA-COMP:9699"/>
        <dbReference type="Rhea" id="RHEA-COMP:10636"/>
        <dbReference type="Rhea" id="RHEA-COMP:10637"/>
        <dbReference type="ChEBI" id="CHEBI:78442"/>
        <dbReference type="ChEBI" id="CHEBI:78531"/>
        <dbReference type="ChEBI" id="CHEBI:78597"/>
        <dbReference type="ChEBI" id="CHEBI:83561"/>
        <dbReference type="EC" id="2.3.2.6"/>
    </reaction>
</comment>
<dbReference type="PANTHER" id="PTHR30098:SF2">
    <property type="entry name" value="LEUCYL_PHENYLALANYL-TRNA--PROTEIN TRANSFERASE"/>
    <property type="match status" value="1"/>
</dbReference>
<dbReference type="Gene3D" id="3.30.70.3550">
    <property type="entry name" value="Leucyl/phenylalanyl-tRNA-protein transferase, N-terminal domain"/>
    <property type="match status" value="1"/>
</dbReference>
<dbReference type="InterPro" id="IPR004616">
    <property type="entry name" value="Leu/Phe-tRNA_Trfase"/>
</dbReference>
<keyword evidence="3 4" id="KW-0012">Acyltransferase</keyword>
<dbReference type="Proteomes" id="UP001054820">
    <property type="component" value="Chromosome"/>
</dbReference>
<dbReference type="RefSeq" id="WP_237264317.1">
    <property type="nucleotide sequence ID" value="NZ_AP024202.1"/>
</dbReference>
<evidence type="ECO:0000256" key="2">
    <source>
        <dbReference type="ARBA" id="ARBA00022679"/>
    </source>
</evidence>
<dbReference type="HAMAP" id="MF_00688">
    <property type="entry name" value="Leu_Phe_trans"/>
    <property type="match status" value="1"/>
</dbReference>
<comment type="similarity">
    <text evidence="4">Belongs to the L/F-transferase family.</text>
</comment>
<keyword evidence="6" id="KW-1185">Reference proteome</keyword>
<protein>
    <recommendedName>
        <fullName evidence="4">Leucyl/phenylalanyl-tRNA--protein transferase</fullName>
        <ecNumber evidence="4">2.3.2.6</ecNumber>
    </recommendedName>
    <alternativeName>
        <fullName evidence="4">L/F-transferase</fullName>
    </alternativeName>
    <alternativeName>
        <fullName evidence="4">Leucyltransferase</fullName>
    </alternativeName>
    <alternativeName>
        <fullName evidence="4">Phenyalanyltransferase</fullName>
    </alternativeName>
</protein>
<dbReference type="GO" id="GO:0016740">
    <property type="term" value="F:transferase activity"/>
    <property type="evidence" value="ECO:0007669"/>
    <property type="project" value="UniProtKB-KW"/>
</dbReference>
<dbReference type="InterPro" id="IPR042221">
    <property type="entry name" value="Leu/Phe-tRNA_Trfase_N"/>
</dbReference>
<comment type="function">
    <text evidence="4">Functions in the N-end rule pathway of protein degradation where it conjugates Leu, Phe and, less efficiently, Met from aminoacyl-tRNAs to the N-termini of proteins containing an N-terminal arginine or lysine.</text>
</comment>
<comment type="catalytic activity">
    <reaction evidence="4">
        <text>N-terminal L-lysyl-[protein] + L-leucyl-tRNA(Leu) = N-terminal L-leucyl-L-lysyl-[protein] + tRNA(Leu) + H(+)</text>
        <dbReference type="Rhea" id="RHEA:12340"/>
        <dbReference type="Rhea" id="RHEA-COMP:9613"/>
        <dbReference type="Rhea" id="RHEA-COMP:9622"/>
        <dbReference type="Rhea" id="RHEA-COMP:12670"/>
        <dbReference type="Rhea" id="RHEA-COMP:12671"/>
        <dbReference type="ChEBI" id="CHEBI:15378"/>
        <dbReference type="ChEBI" id="CHEBI:65249"/>
        <dbReference type="ChEBI" id="CHEBI:78442"/>
        <dbReference type="ChEBI" id="CHEBI:78494"/>
        <dbReference type="ChEBI" id="CHEBI:133043"/>
        <dbReference type="EC" id="2.3.2.6"/>
    </reaction>
</comment>
<sequence>MSSNPNLVPFWLDPKPVGFPPSNLAMKDPDGLLAVGAALTPEWLLMAYSKGIFPWFNPGEPILWWTPNPRSVLFIERLKIHRSLRKTINKYLKEKHLEVTFDKDFTAVMQACSEVPREGQDGTWISPEMLAAYTALHNIGHAHSVEVWIDNELAGGLYGVAIGKMFYGESMFAKQTDASKIALVALALQLKQWGFSLIDTQVETPHLNSLGAELISRNRFEEHISELTLQTFPPQKWQLNPNWPQWIASHIQNRAP</sequence>